<proteinExistence type="predicted"/>
<dbReference type="Proteomes" id="UP000813349">
    <property type="component" value="Unassembled WGS sequence"/>
</dbReference>
<evidence type="ECO:0000313" key="2">
    <source>
        <dbReference type="Proteomes" id="UP000813349"/>
    </source>
</evidence>
<protein>
    <submittedName>
        <fullName evidence="1">Uncharacterized protein</fullName>
    </submittedName>
</protein>
<dbReference type="RefSeq" id="WP_058655616.1">
    <property type="nucleotide sequence ID" value="NZ_JACRVG010000010.1"/>
</dbReference>
<dbReference type="EMBL" id="JAFKCP010000043">
    <property type="protein sequence ID" value="MBU3769772.1"/>
    <property type="molecule type" value="Genomic_DNA"/>
</dbReference>
<evidence type="ECO:0000313" key="1">
    <source>
        <dbReference type="EMBL" id="MBU3769772.1"/>
    </source>
</evidence>
<organism evidence="1 2">
    <name type="scientific">Enterobacter roggenkampii</name>
    <dbReference type="NCBI Taxonomy" id="1812935"/>
    <lineage>
        <taxon>Bacteria</taxon>
        <taxon>Pseudomonadati</taxon>
        <taxon>Pseudomonadota</taxon>
        <taxon>Gammaproteobacteria</taxon>
        <taxon>Enterobacterales</taxon>
        <taxon>Enterobacteriaceae</taxon>
        <taxon>Enterobacter</taxon>
        <taxon>Enterobacter cloacae complex</taxon>
    </lineage>
</organism>
<comment type="caution">
    <text evidence="1">The sequence shown here is derived from an EMBL/GenBank/DDBJ whole genome shotgun (WGS) entry which is preliminary data.</text>
</comment>
<gene>
    <name evidence="1" type="ORF">J0A64_24660</name>
</gene>
<reference evidence="1 2" key="1">
    <citation type="journal article" date="2021" name="Clin. Infect. Dis.">
        <title>Rapid development of cefiderocol resistance in carbapenem-resistant Enterobacter cloacae during therapy is associated with heterogeneous mutations in the catecholate siderophore receptor cira.</title>
        <authorList>
            <person name="Klein S."/>
            <person name="Boutin S."/>
            <person name="Kocer K."/>
            <person name="Fiedler M.O."/>
            <person name="Storzinger D."/>
            <person name="Weigand M.A."/>
            <person name="Tan B."/>
            <person name="Richter D."/>
            <person name="Rupp C."/>
            <person name="Mieth M."/>
            <person name="Mehrabi A."/>
            <person name="Hackert T."/>
            <person name="Zimmermann S."/>
            <person name="Heeg K."/>
            <person name="Nurjadi D."/>
        </authorList>
    </citation>
    <scope>NUCLEOTIDE SEQUENCE [LARGE SCALE GENOMIC DNA]</scope>
    <source>
        <strain evidence="1 2">BK34275</strain>
    </source>
</reference>
<dbReference type="AlphaFoldDB" id="A0ABD4RE11"/>
<sequence>MMLFDNGYQELARNVVGRKLRNVNGLIYIYNVPELGAPQQLQFVFFDENQSVAFRCGLDGASLELTDLPMQENDLGEYGKEEIMDLSNSCFFHKVIGKILLRFYAIYSEIEQKVIGAKLFFDEGLTLAIINLGDEIKVFDSLSMEYERDEKIIYIDVLSIF</sequence>
<accession>A0ABD4RE11</accession>
<name>A0ABD4RE11_9ENTR</name>